<keyword evidence="2" id="KW-0813">Transport</keyword>
<evidence type="ECO:0000256" key="3">
    <source>
        <dbReference type="ARBA" id="ARBA00022729"/>
    </source>
</evidence>
<reference evidence="7 8" key="1">
    <citation type="submission" date="2016-10" db="EMBL/GenBank/DDBJ databases">
        <authorList>
            <person name="de Groot N.N."/>
        </authorList>
    </citation>
    <scope>NUCLEOTIDE SEQUENCE [LARGE SCALE GENOMIC DNA]</scope>
    <source>
        <strain evidence="7 8">DSM 13305</strain>
    </source>
</reference>
<dbReference type="CDD" id="cd06347">
    <property type="entry name" value="PBP1_ABC_LivK_ligand_binding-like"/>
    <property type="match status" value="1"/>
</dbReference>
<evidence type="ECO:0000256" key="4">
    <source>
        <dbReference type="ARBA" id="ARBA00022970"/>
    </source>
</evidence>
<keyword evidence="4" id="KW-0029">Amino-acid transport</keyword>
<dbReference type="InterPro" id="IPR000709">
    <property type="entry name" value="Leu_Ile_Val-bd"/>
</dbReference>
<evidence type="ECO:0000313" key="8">
    <source>
        <dbReference type="Proteomes" id="UP000198847"/>
    </source>
</evidence>
<evidence type="ECO:0000313" key="7">
    <source>
        <dbReference type="EMBL" id="SEP36208.1"/>
    </source>
</evidence>
<sequence length="390" mass="41405">MKKRGIKWIASVTMSVMLMGGLLAGCGSAGDSKVIKIGAVYELTGGTATFGNSALNGAKLAVKEMNAKGGVLGKQVELAIADNKGEPSEATNAMTKVITQDKVVAVTGFTTSSNAIAASTVAESNGIPFITAAATNPKVTVDEKTGEVKKNIFRVCFIDPFQGTVGANFVLNSLKAKKAVILIDNSSDYSKGLAQFFKEAFTKGGGEIVGEEAYLQKDQDFKTILTKIKGSNPDVIYVPGYYEEVGKIIKQARELDINAAFVGGDGWDSPKLLEIAGAPALNNTYFTNHYSVEDTSPASKAFVDAYKKEYNETPDAMAVLGYDAANVMMDAIKRANSEDPSKIRDALAATKDFAAVTGKITLNDKHDAVKGAVIIEFKDGKQSYRETVNP</sequence>
<dbReference type="EMBL" id="FODY01000021">
    <property type="protein sequence ID" value="SEP36208.1"/>
    <property type="molecule type" value="Genomic_DNA"/>
</dbReference>
<comment type="similarity">
    <text evidence="1">Belongs to the leucine-binding protein family.</text>
</comment>
<accession>A0A1H8XA42</accession>
<dbReference type="PANTHER" id="PTHR30483">
    <property type="entry name" value="LEUCINE-SPECIFIC-BINDING PROTEIN"/>
    <property type="match status" value="1"/>
</dbReference>
<dbReference type="Gene3D" id="3.40.50.2300">
    <property type="match status" value="2"/>
</dbReference>
<evidence type="ECO:0000259" key="6">
    <source>
        <dbReference type="Pfam" id="PF13458"/>
    </source>
</evidence>
<dbReference type="PANTHER" id="PTHR30483:SF6">
    <property type="entry name" value="PERIPLASMIC BINDING PROTEIN OF ABC TRANSPORTER FOR NATURAL AMINO ACIDS"/>
    <property type="match status" value="1"/>
</dbReference>
<name>A0A1H8XA42_9FIRM</name>
<feature type="chain" id="PRO_5039364173" evidence="5">
    <location>
        <begin position="25"/>
        <end position="390"/>
    </location>
</feature>
<protein>
    <submittedName>
        <fullName evidence="7">Amino acid/amide ABC transporter substrate-binding protein, HAAT family</fullName>
    </submittedName>
</protein>
<feature type="domain" description="Leucine-binding protein" evidence="6">
    <location>
        <begin position="35"/>
        <end position="380"/>
    </location>
</feature>
<feature type="signal peptide" evidence="5">
    <location>
        <begin position="1"/>
        <end position="24"/>
    </location>
</feature>
<proteinExistence type="inferred from homology"/>
<evidence type="ECO:0000256" key="1">
    <source>
        <dbReference type="ARBA" id="ARBA00010062"/>
    </source>
</evidence>
<dbReference type="OrthoDB" id="9783240at2"/>
<organism evidence="7 8">
    <name type="scientific">Propionispora vibrioides</name>
    <dbReference type="NCBI Taxonomy" id="112903"/>
    <lineage>
        <taxon>Bacteria</taxon>
        <taxon>Bacillati</taxon>
        <taxon>Bacillota</taxon>
        <taxon>Negativicutes</taxon>
        <taxon>Selenomonadales</taxon>
        <taxon>Sporomusaceae</taxon>
        <taxon>Propionispora</taxon>
    </lineage>
</organism>
<dbReference type="SUPFAM" id="SSF53822">
    <property type="entry name" value="Periplasmic binding protein-like I"/>
    <property type="match status" value="1"/>
</dbReference>
<gene>
    <name evidence="7" type="ORF">SAMN04490178_12123</name>
</gene>
<dbReference type="STRING" id="112903.SAMN04490178_12123"/>
<dbReference type="AlphaFoldDB" id="A0A1H8XA42"/>
<evidence type="ECO:0000256" key="5">
    <source>
        <dbReference type="SAM" id="SignalP"/>
    </source>
</evidence>
<keyword evidence="8" id="KW-1185">Reference proteome</keyword>
<dbReference type="PRINTS" id="PR00337">
    <property type="entry name" value="LEUILEVALBP"/>
</dbReference>
<dbReference type="InterPro" id="IPR028081">
    <property type="entry name" value="Leu-bd"/>
</dbReference>
<keyword evidence="3 5" id="KW-0732">Signal</keyword>
<dbReference type="InterPro" id="IPR028082">
    <property type="entry name" value="Peripla_BP_I"/>
</dbReference>
<dbReference type="GO" id="GO:0006865">
    <property type="term" value="P:amino acid transport"/>
    <property type="evidence" value="ECO:0007669"/>
    <property type="project" value="UniProtKB-KW"/>
</dbReference>
<dbReference type="RefSeq" id="WP_091749374.1">
    <property type="nucleotide sequence ID" value="NZ_FODY01000021.1"/>
</dbReference>
<dbReference type="InterPro" id="IPR051010">
    <property type="entry name" value="BCAA_transport"/>
</dbReference>
<dbReference type="Pfam" id="PF13458">
    <property type="entry name" value="Peripla_BP_6"/>
    <property type="match status" value="1"/>
</dbReference>
<dbReference type="PROSITE" id="PS51257">
    <property type="entry name" value="PROKAR_LIPOPROTEIN"/>
    <property type="match status" value="1"/>
</dbReference>
<evidence type="ECO:0000256" key="2">
    <source>
        <dbReference type="ARBA" id="ARBA00022448"/>
    </source>
</evidence>
<dbReference type="Proteomes" id="UP000198847">
    <property type="component" value="Unassembled WGS sequence"/>
</dbReference>